<dbReference type="eggNOG" id="COG2423">
    <property type="taxonomic scope" value="Bacteria"/>
</dbReference>
<dbReference type="PANTHER" id="PTHR13812">
    <property type="entry name" value="KETIMINE REDUCTASE MU-CRYSTALLIN"/>
    <property type="match status" value="1"/>
</dbReference>
<gene>
    <name evidence="2" type="ORF">RB2654_07431</name>
</gene>
<comment type="similarity">
    <text evidence="1">Belongs to the ornithine cyclodeaminase/mu-crystallin family.</text>
</comment>
<dbReference type="InterPro" id="IPR003462">
    <property type="entry name" value="ODC_Mu_crystall"/>
</dbReference>
<dbReference type="RefSeq" id="WP_008330165.1">
    <property type="nucleotide sequence ID" value="NZ_CH902578.1"/>
</dbReference>
<dbReference type="GO" id="GO:0005737">
    <property type="term" value="C:cytoplasm"/>
    <property type="evidence" value="ECO:0007669"/>
    <property type="project" value="TreeGrafter"/>
</dbReference>
<dbReference type="InterPro" id="IPR036291">
    <property type="entry name" value="NAD(P)-bd_dom_sf"/>
</dbReference>
<dbReference type="Gene3D" id="3.30.1780.10">
    <property type="entry name" value="ornithine cyclodeaminase, domain 1"/>
    <property type="match status" value="1"/>
</dbReference>
<proteinExistence type="inferred from homology"/>
<name>A3VIG4_9RHOB</name>
<dbReference type="STRING" id="314271.RB2654_07431"/>
<dbReference type="PANTHER" id="PTHR13812:SF19">
    <property type="entry name" value="KETIMINE REDUCTASE MU-CRYSTALLIN"/>
    <property type="match status" value="1"/>
</dbReference>
<evidence type="ECO:0000313" key="3">
    <source>
        <dbReference type="Proteomes" id="UP000002931"/>
    </source>
</evidence>
<dbReference type="HOGENOM" id="CLU_042088_1_2_5"/>
<dbReference type="Pfam" id="PF02423">
    <property type="entry name" value="OCD_Mu_crystall"/>
    <property type="match status" value="1"/>
</dbReference>
<dbReference type="GO" id="GO:0016491">
    <property type="term" value="F:oxidoreductase activity"/>
    <property type="evidence" value="ECO:0007669"/>
    <property type="project" value="UniProtKB-ARBA"/>
</dbReference>
<dbReference type="OrthoDB" id="9785971at2"/>
<protein>
    <submittedName>
        <fullName evidence="2">Predicted ornithine cyclodeaminase</fullName>
    </submittedName>
</protein>
<dbReference type="FunFam" id="3.40.50.720:FF:000311">
    <property type="entry name" value="Ornithine cyclodeaminase"/>
    <property type="match status" value="1"/>
</dbReference>
<accession>A3VIG4</accession>
<dbReference type="AlphaFoldDB" id="A3VIG4"/>
<dbReference type="Gene3D" id="3.40.50.720">
    <property type="entry name" value="NAD(P)-binding Rossmann-like Domain"/>
    <property type="match status" value="1"/>
</dbReference>
<evidence type="ECO:0000313" key="2">
    <source>
        <dbReference type="EMBL" id="EAQ11895.1"/>
    </source>
</evidence>
<dbReference type="PIRSF" id="PIRSF001439">
    <property type="entry name" value="CryM"/>
    <property type="match status" value="1"/>
</dbReference>
<sequence length="312" mass="32384">MTLPFITAETADDLLTWPAVVDALAHGHTLPRADVGDLFLGPPTGTLMSRGAYIEGLGYGVKTFTVTDGNAARGLPTVQGAMLVFDPDTGTPTAIIDSALVTKWKTAADSALGARLLARPDSRHLVTVGAGTVAANLAEAYAAIFPALETITIWARRREQGEALAADLAHLGPAVRAAEDLSQAVAQADIVSSATMARSPVICGEWLTPGTHVDLIGAFKADMREADDVVLTRGTLFADARATTLHHIGEYKIPLEAGIITEDDLRADLYDLISGGASGRASEDEITVYKNGGGAHLDLMTASAISAVVSGG</sequence>
<keyword evidence="3" id="KW-1185">Reference proteome</keyword>
<organism evidence="2 3">
    <name type="scientific">Maritimibacter alkaliphilus HTCC2654</name>
    <dbReference type="NCBI Taxonomy" id="314271"/>
    <lineage>
        <taxon>Bacteria</taxon>
        <taxon>Pseudomonadati</taxon>
        <taxon>Pseudomonadota</taxon>
        <taxon>Alphaproteobacteria</taxon>
        <taxon>Rhodobacterales</taxon>
        <taxon>Roseobacteraceae</taxon>
        <taxon>Maritimibacter</taxon>
    </lineage>
</organism>
<comment type="caution">
    <text evidence="2">The sequence shown here is derived from an EMBL/GenBank/DDBJ whole genome shotgun (WGS) entry which is preliminary data.</text>
</comment>
<dbReference type="Proteomes" id="UP000002931">
    <property type="component" value="Unassembled WGS sequence"/>
</dbReference>
<dbReference type="GO" id="GO:0019752">
    <property type="term" value="P:carboxylic acid metabolic process"/>
    <property type="evidence" value="ECO:0007669"/>
    <property type="project" value="UniProtKB-ARBA"/>
</dbReference>
<reference evidence="2 3" key="1">
    <citation type="journal article" date="2010" name="J. Bacteriol.">
        <title>Genome sequences of Pelagibaca bermudensis HTCC2601T and Maritimibacter alkaliphilus HTCC2654T, the type strains of two marine Roseobacter genera.</title>
        <authorList>
            <person name="Thrash J.C."/>
            <person name="Cho J.C."/>
            <person name="Ferriera S."/>
            <person name="Johnson J."/>
            <person name="Vergin K.L."/>
            <person name="Giovannoni S.J."/>
        </authorList>
    </citation>
    <scope>NUCLEOTIDE SEQUENCE [LARGE SCALE GENOMIC DNA]</scope>
    <source>
        <strain evidence="2 3">HTCC2654</strain>
    </source>
</reference>
<dbReference type="SUPFAM" id="SSF51735">
    <property type="entry name" value="NAD(P)-binding Rossmann-fold domains"/>
    <property type="match status" value="1"/>
</dbReference>
<dbReference type="EMBL" id="AAMT01000011">
    <property type="protein sequence ID" value="EAQ11895.1"/>
    <property type="molecule type" value="Genomic_DNA"/>
</dbReference>
<dbReference type="InterPro" id="IPR023401">
    <property type="entry name" value="ODC_N"/>
</dbReference>
<evidence type="ECO:0000256" key="1">
    <source>
        <dbReference type="ARBA" id="ARBA00008903"/>
    </source>
</evidence>